<feature type="compositionally biased region" description="Low complexity" evidence="1">
    <location>
        <begin position="92"/>
        <end position="114"/>
    </location>
</feature>
<protein>
    <submittedName>
        <fullName evidence="2">Uncharacterized protein</fullName>
    </submittedName>
</protein>
<dbReference type="Proteomes" id="UP000326780">
    <property type="component" value="Chromosome"/>
</dbReference>
<reference evidence="2 3" key="1">
    <citation type="submission" date="2019-10" db="EMBL/GenBank/DDBJ databases">
        <title>Complete genome sequence of Variovorax paradoxus 5C-2.</title>
        <authorList>
            <person name="Gogoleva N.E."/>
            <person name="Balkin A.S."/>
        </authorList>
    </citation>
    <scope>NUCLEOTIDE SEQUENCE [LARGE SCALE GENOMIC DNA]</scope>
    <source>
        <strain evidence="2 3">5C-2</strain>
    </source>
</reference>
<accession>A0A5Q0M459</accession>
<evidence type="ECO:0000313" key="3">
    <source>
        <dbReference type="Proteomes" id="UP000326780"/>
    </source>
</evidence>
<name>A0A5Q0M459_VARPD</name>
<organism evidence="2 3">
    <name type="scientific">Variovorax paradoxus</name>
    <dbReference type="NCBI Taxonomy" id="34073"/>
    <lineage>
        <taxon>Bacteria</taxon>
        <taxon>Pseudomonadati</taxon>
        <taxon>Pseudomonadota</taxon>
        <taxon>Betaproteobacteria</taxon>
        <taxon>Burkholderiales</taxon>
        <taxon>Comamonadaceae</taxon>
        <taxon>Variovorax</taxon>
    </lineage>
</organism>
<dbReference type="RefSeq" id="WP_153283159.1">
    <property type="nucleotide sequence ID" value="NZ_CP045644.1"/>
</dbReference>
<dbReference type="AlphaFoldDB" id="A0A5Q0M459"/>
<evidence type="ECO:0000313" key="2">
    <source>
        <dbReference type="EMBL" id="QFZ84540.1"/>
    </source>
</evidence>
<dbReference type="EMBL" id="CP045644">
    <property type="protein sequence ID" value="QFZ84540.1"/>
    <property type="molecule type" value="Genomic_DNA"/>
</dbReference>
<proteinExistence type="predicted"/>
<sequence length="126" mass="13605">MSDIKKFTGFLSSDGKTHNTQKAAVTHELELKTKKALADSFGDKWVYNGEDRLEDQSGTPLDAFLYENRDAVLAALSQEVLLRKKRTPKVKATTPASAQAPASAPSAPPADSTPVRLQDGIFDADS</sequence>
<feature type="region of interest" description="Disordered" evidence="1">
    <location>
        <begin position="86"/>
        <end position="126"/>
    </location>
</feature>
<evidence type="ECO:0000256" key="1">
    <source>
        <dbReference type="SAM" id="MobiDB-lite"/>
    </source>
</evidence>
<gene>
    <name evidence="2" type="ORF">GFK26_18090</name>
</gene>